<sequence>MKYTHVVNSAKLKSVLTCVSIFQNIDSNIFNSYVHKTKEEKKNKDDNDDINYDDYDDIIDTNEYLMSKDDDG</sequence>
<accession>W7JBC9</accession>
<dbReference type="AlphaFoldDB" id="W7JBC9"/>
<dbReference type="Proteomes" id="UP000030697">
    <property type="component" value="Unassembled WGS sequence"/>
</dbReference>
<dbReference type="EMBL" id="KE124595">
    <property type="protein sequence ID" value="EWC76177.1"/>
    <property type="molecule type" value="Genomic_DNA"/>
</dbReference>
<reference evidence="1 2" key="1">
    <citation type="submission" date="2013-02" db="EMBL/GenBank/DDBJ databases">
        <title>The Genome Sequence of Plasmodium falciparum UGT5.1.</title>
        <authorList>
            <consortium name="The Broad Institute Genome Sequencing Platform"/>
            <consortium name="The Broad Institute Genome Sequencing Center for Infectious Disease"/>
            <person name="Neafsey D."/>
            <person name="Cheeseman I."/>
            <person name="Volkman S."/>
            <person name="Adams J."/>
            <person name="Walker B."/>
            <person name="Young S.K."/>
            <person name="Zeng Q."/>
            <person name="Gargeya S."/>
            <person name="Fitzgerald M."/>
            <person name="Haas B."/>
            <person name="Abouelleil A."/>
            <person name="Alvarado L."/>
            <person name="Arachchi H.M."/>
            <person name="Berlin A.M."/>
            <person name="Chapman S.B."/>
            <person name="Dewar J."/>
            <person name="Goldberg J."/>
            <person name="Griggs A."/>
            <person name="Gujja S."/>
            <person name="Hansen M."/>
            <person name="Howarth C."/>
            <person name="Imamovic A."/>
            <person name="Larimer J."/>
            <person name="McCowan C."/>
            <person name="Murphy C."/>
            <person name="Neiman D."/>
            <person name="Pearson M."/>
            <person name="Priest M."/>
            <person name="Roberts A."/>
            <person name="Saif S."/>
            <person name="Shea T."/>
            <person name="Sisk P."/>
            <person name="Sykes S."/>
            <person name="Wortman J."/>
            <person name="Nusbaum C."/>
            <person name="Birren B."/>
        </authorList>
    </citation>
    <scope>NUCLEOTIDE SEQUENCE [LARGE SCALE GENOMIC DNA]</scope>
    <source>
        <strain evidence="1 2">UGT5.1</strain>
    </source>
</reference>
<proteinExistence type="predicted"/>
<name>W7JBC9_PLAFA</name>
<protein>
    <submittedName>
        <fullName evidence="1">Uncharacterized protein</fullName>
    </submittedName>
</protein>
<evidence type="ECO:0000313" key="1">
    <source>
        <dbReference type="EMBL" id="EWC76177.1"/>
    </source>
</evidence>
<gene>
    <name evidence="1" type="ORF">C923_03156</name>
</gene>
<organism evidence="1 2">
    <name type="scientific">Plasmodium falciparum UGT5.1</name>
    <dbReference type="NCBI Taxonomy" id="1237627"/>
    <lineage>
        <taxon>Eukaryota</taxon>
        <taxon>Sar</taxon>
        <taxon>Alveolata</taxon>
        <taxon>Apicomplexa</taxon>
        <taxon>Aconoidasida</taxon>
        <taxon>Haemosporida</taxon>
        <taxon>Plasmodiidae</taxon>
        <taxon>Plasmodium</taxon>
        <taxon>Plasmodium (Laverania)</taxon>
    </lineage>
</organism>
<evidence type="ECO:0000313" key="2">
    <source>
        <dbReference type="Proteomes" id="UP000030697"/>
    </source>
</evidence>